<comment type="caution">
    <text evidence="2">The sequence shown here is derived from an EMBL/GenBank/DDBJ whole genome shotgun (WGS) entry which is preliminary data.</text>
</comment>
<evidence type="ECO:0000313" key="3">
    <source>
        <dbReference type="Proteomes" id="UP001524642"/>
    </source>
</evidence>
<proteinExistence type="predicted"/>
<dbReference type="EMBL" id="JANJOU010000031">
    <property type="protein sequence ID" value="MCR0985275.1"/>
    <property type="molecule type" value="Genomic_DNA"/>
</dbReference>
<protein>
    <submittedName>
        <fullName evidence="2">Uncharacterized protein</fullName>
    </submittedName>
</protein>
<dbReference type="RefSeq" id="WP_257718927.1">
    <property type="nucleotide sequence ID" value="NZ_JANJOU010000031.1"/>
</dbReference>
<reference evidence="2 3" key="1">
    <citation type="submission" date="2022-06" db="EMBL/GenBank/DDBJ databases">
        <title>Roseomonas CN29.</title>
        <authorList>
            <person name="Cheng Y."/>
            <person name="He X."/>
        </authorList>
    </citation>
    <scope>NUCLEOTIDE SEQUENCE [LARGE SCALE GENOMIC DNA]</scope>
    <source>
        <strain evidence="2 3">CN29</strain>
    </source>
</reference>
<dbReference type="Proteomes" id="UP001524642">
    <property type="component" value="Unassembled WGS sequence"/>
</dbReference>
<organism evidence="2 3">
    <name type="scientific">Roseomonas populi</name>
    <dbReference type="NCBI Taxonomy" id="3121582"/>
    <lineage>
        <taxon>Bacteria</taxon>
        <taxon>Pseudomonadati</taxon>
        <taxon>Pseudomonadota</taxon>
        <taxon>Alphaproteobacteria</taxon>
        <taxon>Acetobacterales</taxon>
        <taxon>Roseomonadaceae</taxon>
        <taxon>Roseomonas</taxon>
    </lineage>
</organism>
<keyword evidence="3" id="KW-1185">Reference proteome</keyword>
<evidence type="ECO:0000256" key="1">
    <source>
        <dbReference type="SAM" id="MobiDB-lite"/>
    </source>
</evidence>
<evidence type="ECO:0000313" key="2">
    <source>
        <dbReference type="EMBL" id="MCR0985275.1"/>
    </source>
</evidence>
<accession>A0ABT1XAY3</accession>
<sequence length="163" mass="17341">MSHLHDTNAPPPDLDVLAARSAEQRYRILVERGVSKVQAWQEAVSVFAGHHPSWPMLLAEHEAARTVGALILNRQAAASDRPKSSANKIPLDLLVDLTTPETAESMRATARVAKMGLGAVSIFRGAWKLAGNVRPVTSRSQLAGPSAAGAARRHNEAAVTSAI</sequence>
<feature type="region of interest" description="Disordered" evidence="1">
    <location>
        <begin position="144"/>
        <end position="163"/>
    </location>
</feature>
<gene>
    <name evidence="2" type="ORF">NRP21_24805</name>
</gene>
<name>A0ABT1XAY3_9PROT</name>